<dbReference type="SUPFAM" id="SSF54637">
    <property type="entry name" value="Thioesterase/thiol ester dehydrase-isomerase"/>
    <property type="match status" value="1"/>
</dbReference>
<sequence length="264" mass="28144">MSSFYRQLDDRTFDSLPSTAGPWSPHAQHAGPPAALLARAMEQHEPAPGTRLADVRLDILGPIPVRPLTIATEVLRGGRSMQLLQATASVDGRPAAVARAWRITRAPDDFPHLAGRRPATVEPVPQASGSGHLQMPGAHEDGYLKAIEWRVVSGGVGTGGVTLAWGRQLVPLVEGEEPTGWQRALVLADSGGGITLTLDPRRHTYINCDLHVALDRDPEGEWIRMDSQALASPGHGGTVHTTLADARGELGTGLQTMVSMDARP</sequence>
<dbReference type="RefSeq" id="WP_130628663.1">
    <property type="nucleotide sequence ID" value="NZ_CP036164.1"/>
</dbReference>
<dbReference type="InterPro" id="IPR042171">
    <property type="entry name" value="Acyl-CoA_hotdog"/>
</dbReference>
<evidence type="ECO:0000313" key="3">
    <source>
        <dbReference type="EMBL" id="QBF45425.1"/>
    </source>
</evidence>
<organism evidence="3 4">
    <name type="scientific">Janibacter limosus</name>
    <dbReference type="NCBI Taxonomy" id="53458"/>
    <lineage>
        <taxon>Bacteria</taxon>
        <taxon>Bacillati</taxon>
        <taxon>Actinomycetota</taxon>
        <taxon>Actinomycetes</taxon>
        <taxon>Micrococcales</taxon>
        <taxon>Intrasporangiaceae</taxon>
        <taxon>Janibacter</taxon>
    </lineage>
</organism>
<feature type="domain" description="Acyl-CoA thioesterase-like C-terminal" evidence="2">
    <location>
        <begin position="132"/>
        <end position="257"/>
    </location>
</feature>
<dbReference type="AlphaFoldDB" id="A0A4P6MUE9"/>
<reference evidence="3 4" key="1">
    <citation type="submission" date="2019-02" db="EMBL/GenBank/DDBJ databases">
        <title>Genomic data mining of an Antarctic deep-sea actinobacterium, Janibacterlimosus P3-3-X1.</title>
        <authorList>
            <person name="Liao L."/>
            <person name="Chen B."/>
        </authorList>
    </citation>
    <scope>NUCLEOTIDE SEQUENCE [LARGE SCALE GENOMIC DNA]</scope>
    <source>
        <strain evidence="3 4">P3-3-X1</strain>
    </source>
</reference>
<dbReference type="Pfam" id="PF20789">
    <property type="entry name" value="4HBT_3C"/>
    <property type="match status" value="1"/>
</dbReference>
<dbReference type="InterPro" id="IPR029069">
    <property type="entry name" value="HotDog_dom_sf"/>
</dbReference>
<accession>A0A4P6MUE9</accession>
<dbReference type="InterPro" id="IPR049450">
    <property type="entry name" value="ACOT8-like_C"/>
</dbReference>
<feature type="domain" description="Acyl-CoA thioesterase-like N-terminal HotDog" evidence="1">
    <location>
        <begin position="20"/>
        <end position="102"/>
    </location>
</feature>
<protein>
    <submittedName>
        <fullName evidence="3">Thioesterase family protein</fullName>
    </submittedName>
</protein>
<evidence type="ECO:0000259" key="1">
    <source>
        <dbReference type="Pfam" id="PF13622"/>
    </source>
</evidence>
<dbReference type="STRING" id="1216970.GCA_001570985_00326"/>
<proteinExistence type="predicted"/>
<dbReference type="Proteomes" id="UP000290408">
    <property type="component" value="Chromosome"/>
</dbReference>
<dbReference type="KEGG" id="jli:EXU32_03570"/>
<evidence type="ECO:0000313" key="4">
    <source>
        <dbReference type="Proteomes" id="UP000290408"/>
    </source>
</evidence>
<dbReference type="OrthoDB" id="1413770at2"/>
<gene>
    <name evidence="3" type="ORF">EXU32_03570</name>
</gene>
<evidence type="ECO:0000259" key="2">
    <source>
        <dbReference type="Pfam" id="PF20789"/>
    </source>
</evidence>
<dbReference type="Gene3D" id="2.40.160.210">
    <property type="entry name" value="Acyl-CoA thioesterase, double hotdog domain"/>
    <property type="match status" value="1"/>
</dbReference>
<dbReference type="Pfam" id="PF13622">
    <property type="entry name" value="4HBT_3"/>
    <property type="match status" value="1"/>
</dbReference>
<dbReference type="InterPro" id="IPR049449">
    <property type="entry name" value="TesB_ACOT8-like_N"/>
</dbReference>
<dbReference type="EMBL" id="CP036164">
    <property type="protein sequence ID" value="QBF45425.1"/>
    <property type="molecule type" value="Genomic_DNA"/>
</dbReference>
<keyword evidence="4" id="KW-1185">Reference proteome</keyword>
<name>A0A4P6MUE9_9MICO</name>